<feature type="domain" description="XPG N-terminal" evidence="1">
    <location>
        <begin position="181"/>
        <end position="252"/>
    </location>
</feature>
<proteinExistence type="predicted"/>
<dbReference type="RefSeq" id="XP_046054904.1">
    <property type="nucleotide sequence ID" value="XM_046184986.1"/>
</dbReference>
<dbReference type="SUPFAM" id="SSF88723">
    <property type="entry name" value="PIN domain-like"/>
    <property type="match status" value="1"/>
</dbReference>
<comment type="caution">
    <text evidence="2">The sequence shown here is derived from an EMBL/GenBank/DDBJ whole genome shotgun (WGS) entry which is preliminary data.</text>
</comment>
<dbReference type="GO" id="GO:0004518">
    <property type="term" value="F:nuclease activity"/>
    <property type="evidence" value="ECO:0007669"/>
    <property type="project" value="InterPro"/>
</dbReference>
<accession>A0A9P9R6F3</accession>
<evidence type="ECO:0000259" key="1">
    <source>
        <dbReference type="Pfam" id="PF00752"/>
    </source>
</evidence>
<dbReference type="EMBL" id="JAGMUX010000002">
    <property type="protein sequence ID" value="KAH7267085.1"/>
    <property type="molecule type" value="Genomic_DNA"/>
</dbReference>
<keyword evidence="3" id="KW-1185">Reference proteome</keyword>
<dbReference type="InterPro" id="IPR006085">
    <property type="entry name" value="XPG_DNA_repair_N"/>
</dbReference>
<dbReference type="Proteomes" id="UP000720189">
    <property type="component" value="Unassembled WGS sequence"/>
</dbReference>
<name>A0A9P9R6F3_FUSRE</name>
<evidence type="ECO:0000313" key="2">
    <source>
        <dbReference type="EMBL" id="KAH7267085.1"/>
    </source>
</evidence>
<dbReference type="GeneID" id="70214940"/>
<organism evidence="2 3">
    <name type="scientific">Fusarium redolens</name>
    <dbReference type="NCBI Taxonomy" id="48865"/>
    <lineage>
        <taxon>Eukaryota</taxon>
        <taxon>Fungi</taxon>
        <taxon>Dikarya</taxon>
        <taxon>Ascomycota</taxon>
        <taxon>Pezizomycotina</taxon>
        <taxon>Sordariomycetes</taxon>
        <taxon>Hypocreomycetidae</taxon>
        <taxon>Hypocreales</taxon>
        <taxon>Nectriaceae</taxon>
        <taxon>Fusarium</taxon>
        <taxon>Fusarium redolens species complex</taxon>
    </lineage>
</organism>
<reference evidence="2" key="1">
    <citation type="journal article" date="2021" name="Nat. Commun.">
        <title>Genetic determinants of endophytism in the Arabidopsis root mycobiome.</title>
        <authorList>
            <person name="Mesny F."/>
            <person name="Miyauchi S."/>
            <person name="Thiergart T."/>
            <person name="Pickel B."/>
            <person name="Atanasova L."/>
            <person name="Karlsson M."/>
            <person name="Huettel B."/>
            <person name="Barry K.W."/>
            <person name="Haridas S."/>
            <person name="Chen C."/>
            <person name="Bauer D."/>
            <person name="Andreopoulos W."/>
            <person name="Pangilinan J."/>
            <person name="LaButti K."/>
            <person name="Riley R."/>
            <person name="Lipzen A."/>
            <person name="Clum A."/>
            <person name="Drula E."/>
            <person name="Henrissat B."/>
            <person name="Kohler A."/>
            <person name="Grigoriev I.V."/>
            <person name="Martin F.M."/>
            <person name="Hacquard S."/>
        </authorList>
    </citation>
    <scope>NUCLEOTIDE SEQUENCE</scope>
    <source>
        <strain evidence="2">MPI-CAGE-AT-0023</strain>
    </source>
</reference>
<evidence type="ECO:0000313" key="3">
    <source>
        <dbReference type="Proteomes" id="UP000720189"/>
    </source>
</evidence>
<dbReference type="Pfam" id="PF00752">
    <property type="entry name" value="XPG_N"/>
    <property type="match status" value="1"/>
</dbReference>
<gene>
    <name evidence="2" type="ORF">BKA55DRAFT_163366</name>
</gene>
<dbReference type="AlphaFoldDB" id="A0A9P9R6F3"/>
<dbReference type="InterPro" id="IPR029060">
    <property type="entry name" value="PIN-like_dom_sf"/>
</dbReference>
<dbReference type="OrthoDB" id="17262at2759"/>
<sequence length="292" mass="32171">MGAVRMSRPARRSPRLVVVWHGRQVPFRYVPATVTRQTFLSRLPPAVRLKLKIPSPNLHFPHENHSKILLFLFSSPPPYVDLSLSSSRPLRRPVWCLSPLFISCAVQSQASTLTHLAVLLSTPPYPVNIIALPPTPAISTPRSSIGRRYLAAKYPHSPTFSTGNIARAPELLRVFRDAITHDISELEGCAIAVDATYYLSQLLETPPAHEPLLSALGGLTGVEAHINQNLDLWAKSEIVPFFVFDGQPVTGQDDITLDRGLKANKKTDEAWNLYSQGAAEEAVTTFGTSPGW</sequence>
<dbReference type="Gene3D" id="3.40.50.1010">
    <property type="entry name" value="5'-nuclease"/>
    <property type="match status" value="1"/>
</dbReference>
<protein>
    <recommendedName>
        <fullName evidence="1">XPG N-terminal domain-containing protein</fullName>
    </recommendedName>
</protein>